<sequence length="205" mass="23002">MGVVVINMDDELISGVISLCRICHEQEFESLKSLETPCACSGTVKFAHRDCIQRWCNEKGNTTCEICLQKFEPGFYVPSPKKVHLVDNTAVTIRGSQEVIRRSSAEEEEILESQCSQTRDRNYSYCRTALLIFTIVLLMRHVLMVLNGGAKDYPFTLPTLILIKASGIILPMYIIIMMITTIQNGNKGCGRVDSEDILSNSDEDN</sequence>
<dbReference type="GeneID" id="104246550"/>
<dbReference type="AlphaFoldDB" id="A0A1U7YC09"/>
<dbReference type="GO" id="GO:0016020">
    <property type="term" value="C:membrane"/>
    <property type="evidence" value="ECO:0007669"/>
    <property type="project" value="TreeGrafter"/>
</dbReference>
<keyword evidence="5" id="KW-0472">Membrane</keyword>
<dbReference type="InterPro" id="IPR013083">
    <property type="entry name" value="Znf_RING/FYVE/PHD"/>
</dbReference>
<evidence type="ECO:0000256" key="2">
    <source>
        <dbReference type="ARBA" id="ARBA00022771"/>
    </source>
</evidence>
<reference evidence="9" key="2">
    <citation type="submission" date="2025-08" db="UniProtKB">
        <authorList>
            <consortium name="RefSeq"/>
        </authorList>
    </citation>
    <scope>IDENTIFICATION</scope>
    <source>
        <tissue evidence="9">Leaf</tissue>
    </source>
</reference>
<gene>
    <name evidence="9" type="primary">LOC104246550</name>
</gene>
<reference evidence="8" key="1">
    <citation type="journal article" date="2013" name="Genome Biol.">
        <title>Reference genomes and transcriptomes of Nicotiana sylvestris and Nicotiana tomentosiformis.</title>
        <authorList>
            <person name="Sierro N."/>
            <person name="Battey J.N."/>
            <person name="Ouadi S."/>
            <person name="Bovet L."/>
            <person name="Goepfert S."/>
            <person name="Bakaher N."/>
            <person name="Peitsch M.C."/>
            <person name="Ivanov N.V."/>
        </authorList>
    </citation>
    <scope>NUCLEOTIDE SEQUENCE [LARGE SCALE GENOMIC DNA]</scope>
</reference>
<keyword evidence="1" id="KW-0479">Metal-binding</keyword>
<dbReference type="PANTHER" id="PTHR23012">
    <property type="entry name" value="RING/FYVE/PHD ZINC FINGER DOMAIN-CONTAINING"/>
    <property type="match status" value="1"/>
</dbReference>
<dbReference type="PROSITE" id="PS51292">
    <property type="entry name" value="ZF_RING_CH"/>
    <property type="match status" value="1"/>
</dbReference>
<evidence type="ECO:0000256" key="1">
    <source>
        <dbReference type="ARBA" id="ARBA00022723"/>
    </source>
</evidence>
<dbReference type="InterPro" id="IPR001841">
    <property type="entry name" value="Znf_RING"/>
</dbReference>
<keyword evidence="5" id="KW-1133">Transmembrane helix</keyword>
<evidence type="ECO:0000259" key="7">
    <source>
        <dbReference type="PROSITE" id="PS51292"/>
    </source>
</evidence>
<dbReference type="Pfam" id="PF12428">
    <property type="entry name" value="DUF3675"/>
    <property type="match status" value="1"/>
</dbReference>
<dbReference type="CDD" id="cd16495">
    <property type="entry name" value="RING_CH-C4HC3_MARCH"/>
    <property type="match status" value="1"/>
</dbReference>
<keyword evidence="8" id="KW-1185">Reference proteome</keyword>
<name>A0A1U7YC09_NICSY</name>
<dbReference type="SMART" id="SM00744">
    <property type="entry name" value="RINGv"/>
    <property type="match status" value="1"/>
</dbReference>
<dbReference type="eggNOG" id="KOG1609">
    <property type="taxonomic scope" value="Eukaryota"/>
</dbReference>
<dbReference type="InterPro" id="IPR022143">
    <property type="entry name" value="DUF3675"/>
</dbReference>
<evidence type="ECO:0000259" key="6">
    <source>
        <dbReference type="PROSITE" id="PS50089"/>
    </source>
</evidence>
<feature type="domain" description="RING-CH-type" evidence="7">
    <location>
        <begin position="12"/>
        <end position="74"/>
    </location>
</feature>
<feature type="transmembrane region" description="Helical" evidence="5">
    <location>
        <begin position="129"/>
        <end position="149"/>
    </location>
</feature>
<dbReference type="SUPFAM" id="SSF57850">
    <property type="entry name" value="RING/U-box"/>
    <property type="match status" value="1"/>
</dbReference>
<dbReference type="Gene3D" id="3.30.40.10">
    <property type="entry name" value="Zinc/RING finger domain, C3HC4 (zinc finger)"/>
    <property type="match status" value="1"/>
</dbReference>
<dbReference type="GO" id="GO:0016567">
    <property type="term" value="P:protein ubiquitination"/>
    <property type="evidence" value="ECO:0007669"/>
    <property type="project" value="TreeGrafter"/>
</dbReference>
<feature type="domain" description="RING-type" evidence="6">
    <location>
        <begin position="20"/>
        <end position="67"/>
    </location>
</feature>
<evidence type="ECO:0000256" key="5">
    <source>
        <dbReference type="SAM" id="Phobius"/>
    </source>
</evidence>
<dbReference type="InterPro" id="IPR011016">
    <property type="entry name" value="Znf_RING-CH"/>
</dbReference>
<dbReference type="Pfam" id="PF12906">
    <property type="entry name" value="RINGv"/>
    <property type="match status" value="1"/>
</dbReference>
<keyword evidence="3" id="KW-0862">Zinc</keyword>
<dbReference type="RefSeq" id="XP_009800663.1">
    <property type="nucleotide sequence ID" value="XM_009802361.1"/>
</dbReference>
<keyword evidence="5" id="KW-0812">Transmembrane</keyword>
<dbReference type="InterPro" id="IPR033275">
    <property type="entry name" value="MARCH-like"/>
</dbReference>
<organism evidence="8 9">
    <name type="scientific">Nicotiana sylvestris</name>
    <name type="common">Wood tobacco</name>
    <name type="synonym">South American tobacco</name>
    <dbReference type="NCBI Taxonomy" id="4096"/>
    <lineage>
        <taxon>Eukaryota</taxon>
        <taxon>Viridiplantae</taxon>
        <taxon>Streptophyta</taxon>
        <taxon>Embryophyta</taxon>
        <taxon>Tracheophyta</taxon>
        <taxon>Spermatophyta</taxon>
        <taxon>Magnoliopsida</taxon>
        <taxon>eudicotyledons</taxon>
        <taxon>Gunneridae</taxon>
        <taxon>Pentapetalae</taxon>
        <taxon>asterids</taxon>
        <taxon>lamiids</taxon>
        <taxon>Solanales</taxon>
        <taxon>Solanaceae</taxon>
        <taxon>Nicotianoideae</taxon>
        <taxon>Nicotianeae</taxon>
        <taxon>Nicotiana</taxon>
    </lineage>
</organism>
<dbReference type="FunFam" id="3.30.40.10:FF:000318">
    <property type="entry name" value="E3 ubiquitin-protein ligase MARCH4"/>
    <property type="match status" value="1"/>
</dbReference>
<evidence type="ECO:0000313" key="9">
    <source>
        <dbReference type="RefSeq" id="XP_009800663.1"/>
    </source>
</evidence>
<dbReference type="Proteomes" id="UP000189701">
    <property type="component" value="Unplaced"/>
</dbReference>
<keyword evidence="2 4" id="KW-0863">Zinc-finger</keyword>
<evidence type="ECO:0000256" key="4">
    <source>
        <dbReference type="PROSITE-ProRule" id="PRU00175"/>
    </source>
</evidence>
<dbReference type="KEGG" id="nsy:104246550"/>
<dbReference type="GO" id="GO:0004842">
    <property type="term" value="F:ubiquitin-protein transferase activity"/>
    <property type="evidence" value="ECO:0007669"/>
    <property type="project" value="TreeGrafter"/>
</dbReference>
<dbReference type="GO" id="GO:0008270">
    <property type="term" value="F:zinc ion binding"/>
    <property type="evidence" value="ECO:0007669"/>
    <property type="project" value="UniProtKB-KW"/>
</dbReference>
<accession>A0A1U7YC09</accession>
<feature type="transmembrane region" description="Helical" evidence="5">
    <location>
        <begin position="161"/>
        <end position="182"/>
    </location>
</feature>
<dbReference type="OrthoDB" id="264354at2759"/>
<dbReference type="PANTHER" id="PTHR23012:SF180">
    <property type="entry name" value="RING_FYVE_PHD ZINC FINGER SUPERFAMILY PROTEIN"/>
    <property type="match status" value="1"/>
</dbReference>
<dbReference type="PROSITE" id="PS50089">
    <property type="entry name" value="ZF_RING_2"/>
    <property type="match status" value="1"/>
</dbReference>
<proteinExistence type="predicted"/>
<protein>
    <submittedName>
        <fullName evidence="9">E3 ubiquitin-protein ligase MARCH8-like</fullName>
    </submittedName>
</protein>
<evidence type="ECO:0000256" key="3">
    <source>
        <dbReference type="ARBA" id="ARBA00022833"/>
    </source>
</evidence>
<evidence type="ECO:0000313" key="8">
    <source>
        <dbReference type="Proteomes" id="UP000189701"/>
    </source>
</evidence>